<proteinExistence type="predicted"/>
<evidence type="ECO:0000313" key="2">
    <source>
        <dbReference type="Proteomes" id="UP000254535"/>
    </source>
</evidence>
<dbReference type="RefSeq" id="WP_115079471.1">
    <property type="nucleotide sequence ID" value="NZ_CP022313.1"/>
</dbReference>
<evidence type="ECO:0000313" key="1">
    <source>
        <dbReference type="EMBL" id="AXJ07395.1"/>
    </source>
</evidence>
<gene>
    <name evidence="1" type="ORF">CFN16_25675</name>
</gene>
<protein>
    <submittedName>
        <fullName evidence="1">Uncharacterized protein</fullName>
    </submittedName>
</protein>
<sequence length="147" mass="16530">MATQYVIVKEPFAHFYSDTTTERAEPIMGVKPRDTNNVAYTLYNKPYGKYQFLGGCNFLFPTSIPFIPGMVVDFYADNTTTGITANSFINQLTLPSNFNNTDVRIFMGIPAMDKLDNGLIECYGSVTDTKNITVYVMPSLFFTIQKP</sequence>
<dbReference type="EMBL" id="CP022313">
    <property type="protein sequence ID" value="AXJ07395.1"/>
    <property type="molecule type" value="Genomic_DNA"/>
</dbReference>
<accession>A0A345V3U3</accession>
<name>A0A345V3U3_PSEFL</name>
<reference evidence="1 2" key="1">
    <citation type="submission" date="2017-07" db="EMBL/GenBank/DDBJ databases">
        <title>Genome sequence of Pseudomonas NEP1.</title>
        <authorList>
            <person name="Nascimento F.X."/>
        </authorList>
    </citation>
    <scope>NUCLEOTIDE SEQUENCE [LARGE SCALE GENOMIC DNA]</scope>
    <source>
        <strain evidence="1 2">NEP1</strain>
    </source>
</reference>
<organism evidence="1 2">
    <name type="scientific">Pseudomonas fluorescens</name>
    <dbReference type="NCBI Taxonomy" id="294"/>
    <lineage>
        <taxon>Bacteria</taxon>
        <taxon>Pseudomonadati</taxon>
        <taxon>Pseudomonadota</taxon>
        <taxon>Gammaproteobacteria</taxon>
        <taxon>Pseudomonadales</taxon>
        <taxon>Pseudomonadaceae</taxon>
        <taxon>Pseudomonas</taxon>
    </lineage>
</organism>
<dbReference type="AlphaFoldDB" id="A0A345V3U3"/>
<dbReference type="Proteomes" id="UP000254535">
    <property type="component" value="Chromosome"/>
</dbReference>